<dbReference type="InterPro" id="IPR005844">
    <property type="entry name" value="A-D-PHexomutase_a/b/a-I"/>
</dbReference>
<dbReference type="GO" id="GO:0046872">
    <property type="term" value="F:metal ion binding"/>
    <property type="evidence" value="ECO:0007669"/>
    <property type="project" value="UniProtKB-KW"/>
</dbReference>
<feature type="domain" description="Alpha-D-phosphohexomutase C-terminal" evidence="7">
    <location>
        <begin position="449"/>
        <end position="482"/>
    </location>
</feature>
<keyword evidence="6" id="KW-0413">Isomerase</keyword>
<dbReference type="InterPro" id="IPR005841">
    <property type="entry name" value="Alpha-D-phosphohexomutase_SF"/>
</dbReference>
<evidence type="ECO:0000313" key="11">
    <source>
        <dbReference type="EMBL" id="EBA39186.1"/>
    </source>
</evidence>
<accession>A4EBI2</accession>
<dbReference type="PANTHER" id="PTHR43771:SF1">
    <property type="entry name" value="PHOSPHOMANNOMUTASE"/>
    <property type="match status" value="1"/>
</dbReference>
<dbReference type="GO" id="GO:0005975">
    <property type="term" value="P:carbohydrate metabolic process"/>
    <property type="evidence" value="ECO:0007669"/>
    <property type="project" value="InterPro"/>
</dbReference>
<dbReference type="InterPro" id="IPR036900">
    <property type="entry name" value="A-D-PHexomutase_C_sf"/>
</dbReference>
<reference evidence="11 12" key="2">
    <citation type="submission" date="2007-04" db="EMBL/GenBank/DDBJ databases">
        <authorList>
            <person name="Fulton L."/>
            <person name="Clifton S."/>
            <person name="Fulton B."/>
            <person name="Xu J."/>
            <person name="Minx P."/>
            <person name="Mardis E.R."/>
            <person name="Wilson R.K."/>
        </authorList>
    </citation>
    <scope>NUCLEOTIDE SEQUENCE [LARGE SCALE GENOMIC DNA]</scope>
    <source>
        <strain evidence="12">ATCC 25986 / DSM 3979 / JCM 10188 / KCTC 3647 / NCTC 11838 / VPI 1003</strain>
    </source>
</reference>
<evidence type="ECO:0000259" key="8">
    <source>
        <dbReference type="Pfam" id="PF02878"/>
    </source>
</evidence>
<feature type="domain" description="Alpha-D-phosphohexomutase alpha/beta/alpha" evidence="10">
    <location>
        <begin position="287"/>
        <end position="394"/>
    </location>
</feature>
<evidence type="ECO:0000259" key="7">
    <source>
        <dbReference type="Pfam" id="PF00408"/>
    </source>
</evidence>
<dbReference type="InterPro" id="IPR005846">
    <property type="entry name" value="A-D-PHexomutase_a/b/a-III"/>
</dbReference>
<keyword evidence="3" id="KW-0597">Phosphoprotein</keyword>
<proteinExistence type="inferred from homology"/>
<dbReference type="GO" id="GO:0016868">
    <property type="term" value="F:intramolecular phosphotransferase activity"/>
    <property type="evidence" value="ECO:0007669"/>
    <property type="project" value="InterPro"/>
</dbReference>
<dbReference type="EMBL" id="AAVN02000007">
    <property type="protein sequence ID" value="EBA39186.1"/>
    <property type="molecule type" value="Genomic_DNA"/>
</dbReference>
<dbReference type="PRINTS" id="PR00509">
    <property type="entry name" value="PGMPMM"/>
</dbReference>
<evidence type="ECO:0000313" key="12">
    <source>
        <dbReference type="Proteomes" id="UP000002979"/>
    </source>
</evidence>
<evidence type="ECO:0000259" key="9">
    <source>
        <dbReference type="Pfam" id="PF02879"/>
    </source>
</evidence>
<evidence type="ECO:0000259" key="10">
    <source>
        <dbReference type="Pfam" id="PF02880"/>
    </source>
</evidence>
<name>A4EBI2_COLAA</name>
<dbReference type="Gene3D" id="3.30.310.50">
    <property type="entry name" value="Alpha-D-phosphohexomutase, C-terminal domain"/>
    <property type="match status" value="1"/>
</dbReference>
<dbReference type="InterPro" id="IPR016055">
    <property type="entry name" value="A-D-PHexomutase_a/b/a-I/II/III"/>
</dbReference>
<dbReference type="AlphaFoldDB" id="A4EBI2"/>
<keyword evidence="4" id="KW-0479">Metal-binding</keyword>
<organism evidence="11 12">
    <name type="scientific">Collinsella aerofaciens (strain ATCC 25986 / DSM 3979 / JCM 10188 / KCTC 3647 / NCTC 11838 / VPI 1003)</name>
    <dbReference type="NCBI Taxonomy" id="411903"/>
    <lineage>
        <taxon>Bacteria</taxon>
        <taxon>Bacillati</taxon>
        <taxon>Actinomycetota</taxon>
        <taxon>Coriobacteriia</taxon>
        <taxon>Coriobacteriales</taxon>
        <taxon>Coriobacteriaceae</taxon>
        <taxon>Collinsella</taxon>
    </lineage>
</organism>
<evidence type="ECO:0000256" key="4">
    <source>
        <dbReference type="ARBA" id="ARBA00022723"/>
    </source>
</evidence>
<protein>
    <submittedName>
        <fullName evidence="11">Phosphoglucomutase/phosphomannomutase, alpha/beta/alpha domain II</fullName>
    </submittedName>
</protein>
<dbReference type="SUPFAM" id="SSF55957">
    <property type="entry name" value="Phosphoglucomutase, C-terminal domain"/>
    <property type="match status" value="1"/>
</dbReference>
<dbReference type="InterPro" id="IPR005843">
    <property type="entry name" value="A-D-PHexomutase_C"/>
</dbReference>
<reference evidence="11 12" key="1">
    <citation type="submission" date="2007-01" db="EMBL/GenBank/DDBJ databases">
        <title>Draft genome sequence of Collinsella aerofaciens (ATCC 25986).</title>
        <authorList>
            <person name="Sudarsanam P."/>
            <person name="Ley R."/>
            <person name="Guruge J."/>
            <person name="Turnbaugh P.J."/>
            <person name="Mahowald M."/>
            <person name="Liep D."/>
            <person name="Gordon J."/>
        </authorList>
    </citation>
    <scope>NUCLEOTIDE SEQUENCE [LARGE SCALE GENOMIC DNA]</scope>
    <source>
        <strain evidence="12">ATCC 25986 / DSM 3979 / JCM 10188 / KCTC 3647 / NCTC 11838 / VPI 1003</strain>
    </source>
</reference>
<comment type="similarity">
    <text evidence="2">Belongs to the phosphohexose mutase family.</text>
</comment>
<evidence type="ECO:0000256" key="1">
    <source>
        <dbReference type="ARBA" id="ARBA00001946"/>
    </source>
</evidence>
<keyword evidence="5" id="KW-0460">Magnesium</keyword>
<dbReference type="CDD" id="cd05800">
    <property type="entry name" value="PGM_like2"/>
    <property type="match status" value="1"/>
</dbReference>
<dbReference type="Pfam" id="PF00408">
    <property type="entry name" value="PGM_PMM_IV"/>
    <property type="match status" value="1"/>
</dbReference>
<dbReference type="Proteomes" id="UP000002979">
    <property type="component" value="Unassembled WGS sequence"/>
</dbReference>
<sequence>MLVPAGCRVHVAGIPHAYHDPNTVRCLRVCAIIHFGTDGWRARVDEDFTADNVARIADAVGELWQKINPGKTVYIGFDTRPLAREFAELAAGVLAAHGLDAVLASRPVPTPALTWAAAYDGEACGALMVTGSHHPQGYLCLKIRMGDGSTANQDVIEELEETMAPEPMGIEGQYRTADIIPDYMQAVASFVDAEAIRAAHLRVVVDPMGGAAQGYLADLLRELGVEVHEIHAGQASDQEDICPDPVEPWVDACERTVIEDGACAGLVTDGDADRIGAVDERGRYIHPHQIMALVLGDLVQFRNLEGRVVVNLSCSTLVRRIAEALGCRVTVKPVGFKYIAAEMKKGGVLIGGEEAGGIGIAAHMPERDGILACLILCELMAKTDAPLGVLVDQLEDSFGKTSYGRRDLRLEAEDAETLRTLLPGVNPKSICGKVPQNVSHMDGLRLAFEDDTWLLVRPSGTEPVVRVYAEGFSVEERDELLDAGCALARGTYPL</sequence>
<evidence type="ECO:0000256" key="5">
    <source>
        <dbReference type="ARBA" id="ARBA00022842"/>
    </source>
</evidence>
<evidence type="ECO:0000256" key="2">
    <source>
        <dbReference type="ARBA" id="ARBA00010231"/>
    </source>
</evidence>
<evidence type="ECO:0000256" key="6">
    <source>
        <dbReference type="ARBA" id="ARBA00023235"/>
    </source>
</evidence>
<evidence type="ECO:0000256" key="3">
    <source>
        <dbReference type="ARBA" id="ARBA00022553"/>
    </source>
</evidence>
<dbReference type="SUPFAM" id="SSF53738">
    <property type="entry name" value="Phosphoglucomutase, first 3 domains"/>
    <property type="match status" value="2"/>
</dbReference>
<dbReference type="PANTHER" id="PTHR43771">
    <property type="entry name" value="PHOSPHOMANNOMUTASE"/>
    <property type="match status" value="1"/>
</dbReference>
<comment type="cofactor">
    <cofactor evidence="1">
        <name>Mg(2+)</name>
        <dbReference type="ChEBI" id="CHEBI:18420"/>
    </cofactor>
</comment>
<dbReference type="InterPro" id="IPR005845">
    <property type="entry name" value="A-D-PHexomutase_a/b/a-II"/>
</dbReference>
<gene>
    <name evidence="11" type="ORF">COLAER_01800</name>
</gene>
<dbReference type="Pfam" id="PF02879">
    <property type="entry name" value="PGM_PMM_II"/>
    <property type="match status" value="1"/>
</dbReference>
<feature type="domain" description="Alpha-D-phosphohexomutase alpha/beta/alpha" evidence="8">
    <location>
        <begin position="34"/>
        <end position="164"/>
    </location>
</feature>
<dbReference type="Pfam" id="PF02880">
    <property type="entry name" value="PGM_PMM_III"/>
    <property type="match status" value="1"/>
</dbReference>
<comment type="caution">
    <text evidence="11">The sequence shown here is derived from an EMBL/GenBank/DDBJ whole genome shotgun (WGS) entry which is preliminary data.</text>
</comment>
<dbReference type="Pfam" id="PF02878">
    <property type="entry name" value="PGM_PMM_I"/>
    <property type="match status" value="1"/>
</dbReference>
<feature type="domain" description="Alpha-D-phosphohexomutase alpha/beta/alpha" evidence="9">
    <location>
        <begin position="182"/>
        <end position="282"/>
    </location>
</feature>
<dbReference type="Gene3D" id="3.40.120.10">
    <property type="entry name" value="Alpha-D-Glucose-1,6-Bisphosphate, subunit A, domain 3"/>
    <property type="match status" value="3"/>
</dbReference>